<dbReference type="NCBIfam" id="TIGR00115">
    <property type="entry name" value="tig"/>
    <property type="match status" value="1"/>
</dbReference>
<proteinExistence type="inferred from homology"/>
<dbReference type="Pfam" id="PF05697">
    <property type="entry name" value="Trigger_N"/>
    <property type="match status" value="1"/>
</dbReference>
<dbReference type="InterPro" id="IPR027304">
    <property type="entry name" value="Trigger_fact/SurA_dom_sf"/>
</dbReference>
<dbReference type="SUPFAM" id="SSF109998">
    <property type="entry name" value="Triger factor/SurA peptide-binding domain-like"/>
    <property type="match status" value="1"/>
</dbReference>
<evidence type="ECO:0000259" key="14">
    <source>
        <dbReference type="PROSITE" id="PS50059"/>
    </source>
</evidence>
<keyword evidence="16" id="KW-1185">Reference proteome</keyword>
<dbReference type="Pfam" id="PF00254">
    <property type="entry name" value="FKBP_C"/>
    <property type="match status" value="1"/>
</dbReference>
<dbReference type="EMBL" id="CP117267">
    <property type="protein sequence ID" value="WFS24430.1"/>
    <property type="molecule type" value="Genomic_DNA"/>
</dbReference>
<dbReference type="PROSITE" id="PS50059">
    <property type="entry name" value="FKBP_PPIASE"/>
    <property type="match status" value="1"/>
</dbReference>
<name>A0ABY8IN85_9HYPH</name>
<evidence type="ECO:0000256" key="2">
    <source>
        <dbReference type="ARBA" id="ARBA00005464"/>
    </source>
</evidence>
<keyword evidence="10 12" id="KW-0131">Cell cycle</keyword>
<dbReference type="InterPro" id="IPR008881">
    <property type="entry name" value="Trigger_fac_ribosome-bd_bac"/>
</dbReference>
<keyword evidence="7 10" id="KW-0413">Isomerase</keyword>
<dbReference type="Gene3D" id="3.10.50.40">
    <property type="match status" value="1"/>
</dbReference>
<reference evidence="15" key="2">
    <citation type="journal article" date="2023" name="MicrobiologyOpen">
        <title>Genomics of the tumorigenes clade of the family Rhizobiaceae and description of Rhizobium rhododendri sp. nov.</title>
        <authorList>
            <person name="Kuzmanovic N."/>
            <person name="diCenzo G.C."/>
            <person name="Bunk B."/>
            <person name="Sproeer C."/>
            <person name="Fruehling A."/>
            <person name="Neumann-Schaal M."/>
            <person name="Overmann J."/>
            <person name="Smalla K."/>
        </authorList>
    </citation>
    <scope>NUCLEOTIDE SEQUENCE</scope>
    <source>
        <strain evidence="15">Rho-6.2</strain>
    </source>
</reference>
<evidence type="ECO:0000256" key="12">
    <source>
        <dbReference type="RuleBase" id="RU003914"/>
    </source>
</evidence>
<evidence type="ECO:0000256" key="10">
    <source>
        <dbReference type="HAMAP-Rule" id="MF_00303"/>
    </source>
</evidence>
<keyword evidence="5 10" id="KW-0697">Rotamase</keyword>
<accession>A0ABY8IN85</accession>
<feature type="region of interest" description="Disordered" evidence="13">
    <location>
        <begin position="440"/>
        <end position="495"/>
    </location>
</feature>
<dbReference type="Gene3D" id="1.10.3120.10">
    <property type="entry name" value="Trigger factor, C-terminal domain"/>
    <property type="match status" value="1"/>
</dbReference>
<evidence type="ECO:0000256" key="3">
    <source>
        <dbReference type="ARBA" id="ARBA00013194"/>
    </source>
</evidence>
<dbReference type="Pfam" id="PF05698">
    <property type="entry name" value="Trigger_C"/>
    <property type="match status" value="1"/>
</dbReference>
<dbReference type="SUPFAM" id="SSF102735">
    <property type="entry name" value="Trigger factor ribosome-binding domain"/>
    <property type="match status" value="1"/>
</dbReference>
<evidence type="ECO:0000256" key="11">
    <source>
        <dbReference type="PROSITE-ProRule" id="PRU00277"/>
    </source>
</evidence>
<gene>
    <name evidence="10 15" type="primary">tig</name>
    <name evidence="15" type="ORF">PR018_08030</name>
</gene>
<dbReference type="InterPro" id="IPR046357">
    <property type="entry name" value="PPIase_dom_sf"/>
</dbReference>
<feature type="compositionally biased region" description="Basic and acidic residues" evidence="13">
    <location>
        <begin position="462"/>
        <end position="471"/>
    </location>
</feature>
<dbReference type="PANTHER" id="PTHR30560">
    <property type="entry name" value="TRIGGER FACTOR CHAPERONE AND PEPTIDYL-PROLYL CIS/TRANS ISOMERASE"/>
    <property type="match status" value="1"/>
</dbReference>
<dbReference type="RefSeq" id="WP_142829169.1">
    <property type="nucleotide sequence ID" value="NZ_CP117267.1"/>
</dbReference>
<keyword evidence="10" id="KW-0963">Cytoplasm</keyword>
<evidence type="ECO:0000256" key="8">
    <source>
        <dbReference type="ARBA" id="ARBA00024849"/>
    </source>
</evidence>
<dbReference type="Gene3D" id="3.30.70.1050">
    <property type="entry name" value="Trigger factor ribosome-binding domain"/>
    <property type="match status" value="1"/>
</dbReference>
<dbReference type="InterPro" id="IPR037041">
    <property type="entry name" value="Trigger_fac_C_sf"/>
</dbReference>
<evidence type="ECO:0000313" key="16">
    <source>
        <dbReference type="Proteomes" id="UP000318939"/>
    </source>
</evidence>
<dbReference type="InterPro" id="IPR005215">
    <property type="entry name" value="Trig_fac"/>
</dbReference>
<sequence length="495" mass="54816">MQVIETLAEGLKREIKVVIPAKDMEGRMNERLAEVKDKVKINGFRPGKVPPAHLKKMYGKSIMADLVNEIVRDQPAQILTGRGEKSATQPEIAMTEDKDEAEKILAAEADFEFTLSYEVIPAIELKPVNGIKVIREVAEIGEDEVTEQIMKIAESARTYETKEGAAADGDRVTLDYLGKVDGEAFEGGKDENAELIIGSNRFIPGFEEQLVGVKAGDEKVITVTFPSEYPAKNLAGKEATFDLTIKDVASAAATEINDELATKLGLESADRLKEIVRGQIESQYGSVTRQKVKRQILDQLDEMYQFDTPQKLVEAEFESIWRQIQTDLGESGKTFEDEDTTEETARAEYLKLAERRVRLGLVLSEIGEKAGIEVSEDELQRALYEQLRQFPGQEKEILEFFRNTPGASANLRAPIFEEKVIDHLLSEVDVTDKTVTKEALLAEDDDSTEKSEGKKAPKKKAAKAEASKAEEAEGEEAAPKKKAASKKKATDDTAE</sequence>
<dbReference type="InterPro" id="IPR008880">
    <property type="entry name" value="Trigger_fac_C"/>
</dbReference>
<evidence type="ECO:0000256" key="13">
    <source>
        <dbReference type="SAM" id="MobiDB-lite"/>
    </source>
</evidence>
<reference evidence="15" key="1">
    <citation type="journal article" date="2019" name="Phytopathology">
        <title>A Novel Group of Rhizobium tumorigenes-Like Agrobacteria Associated with Crown Gall Disease of Rhododendron and Blueberry.</title>
        <authorList>
            <person name="Kuzmanovic N."/>
            <person name="Behrens P."/>
            <person name="Idczak E."/>
            <person name="Wagner S."/>
            <person name="Gotz M."/>
            <person name="Sproer C."/>
            <person name="Bunk B."/>
            <person name="Overmann J."/>
            <person name="Smalla K."/>
        </authorList>
    </citation>
    <scope>NUCLEOTIDE SEQUENCE</scope>
    <source>
        <strain evidence="15">Rho-6.2</strain>
    </source>
</reference>
<organism evidence="15 16">
    <name type="scientific">Rhizobium rhododendri</name>
    <dbReference type="NCBI Taxonomy" id="2506430"/>
    <lineage>
        <taxon>Bacteria</taxon>
        <taxon>Pseudomonadati</taxon>
        <taxon>Pseudomonadota</taxon>
        <taxon>Alphaproteobacteria</taxon>
        <taxon>Hyphomicrobiales</taxon>
        <taxon>Rhizobiaceae</taxon>
        <taxon>Rhizobium/Agrobacterium group</taxon>
        <taxon>Rhizobium</taxon>
    </lineage>
</organism>
<evidence type="ECO:0000256" key="7">
    <source>
        <dbReference type="ARBA" id="ARBA00023235"/>
    </source>
</evidence>
<comment type="function">
    <text evidence="8 10">Involved in protein export. Acts as a chaperone by maintaining the newly synthesized protein in an open conformation. Functions as a peptidyl-prolyl cis-trans isomerase.</text>
</comment>
<comment type="similarity">
    <text evidence="2 10 12">Belongs to the FKBP-type PPIase family. Tig subfamily.</text>
</comment>
<evidence type="ECO:0000256" key="4">
    <source>
        <dbReference type="ARBA" id="ARBA00016902"/>
    </source>
</evidence>
<dbReference type="InterPro" id="IPR036611">
    <property type="entry name" value="Trigger_fac_ribosome-bd_sf"/>
</dbReference>
<evidence type="ECO:0000256" key="6">
    <source>
        <dbReference type="ARBA" id="ARBA00023186"/>
    </source>
</evidence>
<dbReference type="EC" id="5.2.1.8" evidence="3 10"/>
<dbReference type="PANTHER" id="PTHR30560:SF3">
    <property type="entry name" value="TRIGGER FACTOR-LIKE PROTEIN TIG, CHLOROPLASTIC"/>
    <property type="match status" value="1"/>
</dbReference>
<evidence type="ECO:0000256" key="9">
    <source>
        <dbReference type="ARBA" id="ARBA00029986"/>
    </source>
</evidence>
<dbReference type="InterPro" id="IPR001179">
    <property type="entry name" value="PPIase_FKBP_dom"/>
</dbReference>
<keyword evidence="10 12" id="KW-0132">Cell division</keyword>
<dbReference type="GO" id="GO:0003755">
    <property type="term" value="F:peptidyl-prolyl cis-trans isomerase activity"/>
    <property type="evidence" value="ECO:0007669"/>
    <property type="project" value="UniProtKB-EC"/>
</dbReference>
<dbReference type="PIRSF" id="PIRSF003095">
    <property type="entry name" value="Trigger_factor"/>
    <property type="match status" value="1"/>
</dbReference>
<evidence type="ECO:0000256" key="1">
    <source>
        <dbReference type="ARBA" id="ARBA00000971"/>
    </source>
</evidence>
<comment type="domain">
    <text evidence="10">Consists of 3 domains; the N-terminus binds the ribosome, the middle domain has PPIase activity, while the C-terminus has intrinsic chaperone activity on its own.</text>
</comment>
<comment type="catalytic activity">
    <reaction evidence="1 10 11">
        <text>[protein]-peptidylproline (omega=180) = [protein]-peptidylproline (omega=0)</text>
        <dbReference type="Rhea" id="RHEA:16237"/>
        <dbReference type="Rhea" id="RHEA-COMP:10747"/>
        <dbReference type="Rhea" id="RHEA-COMP:10748"/>
        <dbReference type="ChEBI" id="CHEBI:83833"/>
        <dbReference type="ChEBI" id="CHEBI:83834"/>
        <dbReference type="EC" id="5.2.1.8"/>
    </reaction>
</comment>
<evidence type="ECO:0000256" key="5">
    <source>
        <dbReference type="ARBA" id="ARBA00023110"/>
    </source>
</evidence>
<dbReference type="SUPFAM" id="SSF54534">
    <property type="entry name" value="FKBP-like"/>
    <property type="match status" value="1"/>
</dbReference>
<evidence type="ECO:0000313" key="15">
    <source>
        <dbReference type="EMBL" id="WFS24430.1"/>
    </source>
</evidence>
<dbReference type="Proteomes" id="UP000318939">
    <property type="component" value="Chromosome"/>
</dbReference>
<protein>
    <recommendedName>
        <fullName evidence="4 10">Trigger factor</fullName>
        <shortName evidence="10">TF</shortName>
        <ecNumber evidence="3 10">5.2.1.8</ecNumber>
    </recommendedName>
    <alternativeName>
        <fullName evidence="9 10">PPIase</fullName>
    </alternativeName>
</protein>
<comment type="subcellular location">
    <subcellularLocation>
        <location evidence="10">Cytoplasm</location>
    </subcellularLocation>
    <text evidence="10">About half TF is bound to the ribosome near the polypeptide exit tunnel while the other half is free in the cytoplasm.</text>
</comment>
<feature type="domain" description="PPIase FKBP-type" evidence="14">
    <location>
        <begin position="169"/>
        <end position="270"/>
    </location>
</feature>
<dbReference type="HAMAP" id="MF_00303">
    <property type="entry name" value="Trigger_factor_Tig"/>
    <property type="match status" value="1"/>
</dbReference>
<keyword evidence="6 10" id="KW-0143">Chaperone</keyword>